<evidence type="ECO:0000313" key="2">
    <source>
        <dbReference type="Proteomes" id="UP000504724"/>
    </source>
</evidence>
<sequence length="387" mass="38489">MAMLFTGTPFETETPEGTLFNNFPGEAANPLSGLEMLTGLISSGIGESPFSGLGEMPTPSFPGMGDAGLPGLDSLTEGGLPTAAEVGNSILSGVTGGFDQALATFNGDVLGAVTGGISQGTAAFAGGLEVLNTEVIGAIPGAIETLSENMGPLQEAQTALLGLPAQGTGMFVEGISNAAGTISYAATAVGSLPQIASSVIGSVISTEDGSALPQMVNAANEIVSTVATTSGSIATLTQTLFDASGMIDVQGTLTGIAESFDPETVATAFQDSATAVVTSLEGLASMPESMAGFGQELIASLQETGGYLSDEFFSGIIDPQAPESGLIGSFIAEATAPAQAFVEGANPMPAAPGDMGNPLEGLMSAFDGLQPPQGFNPAQSFQDFFAG</sequence>
<reference evidence="1 2" key="1">
    <citation type="submission" date="2020-05" db="EMBL/GenBank/DDBJ databases">
        <title>Thiomicrorhabdus sediminis sp.nov. and Thiomicrorhabdus xiamenensis sp.nov., novel sulfur-oxidizing bacteria isolated from coastal sediment.</title>
        <authorList>
            <person name="Liu X."/>
        </authorList>
    </citation>
    <scope>NUCLEOTIDE SEQUENCE [LARGE SCALE GENOMIC DNA]</scope>
    <source>
        <strain evidence="1 2">G2</strain>
    </source>
</reference>
<dbReference type="AlphaFoldDB" id="A0A7D4TFJ0"/>
<accession>A0A7D4TFJ0</accession>
<organism evidence="1 2">
    <name type="scientific">Thiomicrorhabdus xiamenensis</name>
    <dbReference type="NCBI Taxonomy" id="2739063"/>
    <lineage>
        <taxon>Bacteria</taxon>
        <taxon>Pseudomonadati</taxon>
        <taxon>Pseudomonadota</taxon>
        <taxon>Gammaproteobacteria</taxon>
        <taxon>Thiotrichales</taxon>
        <taxon>Piscirickettsiaceae</taxon>
        <taxon>Thiomicrorhabdus</taxon>
    </lineage>
</organism>
<dbReference type="Proteomes" id="UP000504724">
    <property type="component" value="Chromosome"/>
</dbReference>
<protein>
    <submittedName>
        <fullName evidence="1">Uncharacterized protein</fullName>
    </submittedName>
</protein>
<keyword evidence="2" id="KW-1185">Reference proteome</keyword>
<name>A0A7D4TFJ0_9GAMM</name>
<proteinExistence type="predicted"/>
<dbReference type="RefSeq" id="WP_173286545.1">
    <property type="nucleotide sequence ID" value="NZ_CP054020.1"/>
</dbReference>
<dbReference type="KEGG" id="txa:HQN79_11130"/>
<dbReference type="EMBL" id="CP054020">
    <property type="protein sequence ID" value="QKI90087.1"/>
    <property type="molecule type" value="Genomic_DNA"/>
</dbReference>
<evidence type="ECO:0000313" key="1">
    <source>
        <dbReference type="EMBL" id="QKI90087.1"/>
    </source>
</evidence>
<gene>
    <name evidence="1" type="ORF">HQN79_11130</name>
</gene>